<dbReference type="PANTHER" id="PTHR43161">
    <property type="entry name" value="SORBITOL DEHYDROGENASE"/>
    <property type="match status" value="1"/>
</dbReference>
<evidence type="ECO:0000256" key="3">
    <source>
        <dbReference type="ARBA" id="ARBA00022723"/>
    </source>
</evidence>
<dbReference type="InterPro" id="IPR011032">
    <property type="entry name" value="GroES-like_sf"/>
</dbReference>
<dbReference type="Gene3D" id="3.40.50.720">
    <property type="entry name" value="NAD(P)-binding Rossmann-like Domain"/>
    <property type="match status" value="1"/>
</dbReference>
<dbReference type="GO" id="GO:0003939">
    <property type="term" value="F:L-iditol 2-dehydrogenase (NAD+) activity"/>
    <property type="evidence" value="ECO:0007669"/>
    <property type="project" value="TreeGrafter"/>
</dbReference>
<accession>A0A163J4I6</accession>
<evidence type="ECO:0000256" key="5">
    <source>
        <dbReference type="ARBA" id="ARBA00023002"/>
    </source>
</evidence>
<dbReference type="InParanoid" id="A0A163J4I6"/>
<comment type="similarity">
    <text evidence="2 6">Belongs to the zinc-containing alcohol dehydrogenase family.</text>
</comment>
<dbReference type="InterPro" id="IPR013154">
    <property type="entry name" value="ADH-like_N"/>
</dbReference>
<dbReference type="STRING" id="4829.A0A163J4I6"/>
<keyword evidence="4 6" id="KW-0862">Zinc</keyword>
<reference evidence="9" key="1">
    <citation type="submission" date="2016-04" db="EMBL/GenBank/DDBJ databases">
        <authorList>
            <person name="Evans L.H."/>
            <person name="Alamgir A."/>
            <person name="Owens N."/>
            <person name="Weber N.D."/>
            <person name="Virtaneva K."/>
            <person name="Barbian K."/>
            <person name="Babar A."/>
            <person name="Rosenke K."/>
        </authorList>
    </citation>
    <scope>NUCLEOTIDE SEQUENCE [LARGE SCALE GENOMIC DNA]</scope>
    <source>
        <strain evidence="9">CBS 101.48</strain>
    </source>
</reference>
<dbReference type="EMBL" id="LT551507">
    <property type="protein sequence ID" value="SAL97125.1"/>
    <property type="molecule type" value="Genomic_DNA"/>
</dbReference>
<organism evidence="9">
    <name type="scientific">Absidia glauca</name>
    <name type="common">Pin mould</name>
    <dbReference type="NCBI Taxonomy" id="4829"/>
    <lineage>
        <taxon>Eukaryota</taxon>
        <taxon>Fungi</taxon>
        <taxon>Fungi incertae sedis</taxon>
        <taxon>Mucoromycota</taxon>
        <taxon>Mucoromycotina</taxon>
        <taxon>Mucoromycetes</taxon>
        <taxon>Mucorales</taxon>
        <taxon>Cunninghamellaceae</taxon>
        <taxon>Absidia</taxon>
    </lineage>
</organism>
<dbReference type="SUPFAM" id="SSF50129">
    <property type="entry name" value="GroES-like"/>
    <property type="match status" value="1"/>
</dbReference>
<dbReference type="OrthoDB" id="2148442at2759"/>
<evidence type="ECO:0008006" key="11">
    <source>
        <dbReference type="Google" id="ProtNLM"/>
    </source>
</evidence>
<evidence type="ECO:0000256" key="4">
    <source>
        <dbReference type="ARBA" id="ARBA00022833"/>
    </source>
</evidence>
<proteinExistence type="inferred from homology"/>
<dbReference type="GO" id="GO:0006062">
    <property type="term" value="P:sorbitol catabolic process"/>
    <property type="evidence" value="ECO:0007669"/>
    <property type="project" value="TreeGrafter"/>
</dbReference>
<dbReference type="InterPro" id="IPR002328">
    <property type="entry name" value="ADH_Zn_CS"/>
</dbReference>
<dbReference type="AlphaFoldDB" id="A0A163J4I6"/>
<name>A0A163J4I6_ABSGL</name>
<evidence type="ECO:0000313" key="10">
    <source>
        <dbReference type="Proteomes" id="UP000078561"/>
    </source>
</evidence>
<dbReference type="PANTHER" id="PTHR43161:SF9">
    <property type="entry name" value="SORBITOL DEHYDROGENASE"/>
    <property type="match status" value="1"/>
</dbReference>
<evidence type="ECO:0000256" key="2">
    <source>
        <dbReference type="ARBA" id="ARBA00008072"/>
    </source>
</evidence>
<evidence type="ECO:0000259" key="8">
    <source>
        <dbReference type="Pfam" id="PF08240"/>
    </source>
</evidence>
<evidence type="ECO:0000259" key="7">
    <source>
        <dbReference type="Pfam" id="PF00107"/>
    </source>
</evidence>
<keyword evidence="3 6" id="KW-0479">Metal-binding</keyword>
<dbReference type="SUPFAM" id="SSF51735">
    <property type="entry name" value="NAD(P)-binding Rossmann-fold domains"/>
    <property type="match status" value="1"/>
</dbReference>
<keyword evidence="10" id="KW-1185">Reference proteome</keyword>
<dbReference type="GO" id="GO:0008270">
    <property type="term" value="F:zinc ion binding"/>
    <property type="evidence" value="ECO:0007669"/>
    <property type="project" value="InterPro"/>
</dbReference>
<dbReference type="Pfam" id="PF08240">
    <property type="entry name" value="ADH_N"/>
    <property type="match status" value="1"/>
</dbReference>
<sequence>MVLGHESAGVVTQVGASVTSLKVGDRVVIEPGRACGGCSQCLQGRYNLCPKMKFSSSLLQGPNDGTLCRYTCFPARLCHLMPKNMSLDDGALIEPLAVAVHSVERTHVKTGSAVIVFGAGPVGLLTAAVALAEGAICCTLFDIDQTRLDFAKTYLGPKVNTTLLPKMKFQNADETIAWVQEKAISLGYCSDSGEPPFADVVYECTGSVECVMFSLYVAKRGGTVMLIGLGQDKVLLPTDIITTREVDVRGNFRYANVHQKSIALVQHGHIQLPPLVSHRFKLENTIDAFQFAETGGGGIIKIIITDYQ</sequence>
<comment type="cofactor">
    <cofactor evidence="1 6">
        <name>Zn(2+)</name>
        <dbReference type="ChEBI" id="CHEBI:29105"/>
    </cofactor>
</comment>
<dbReference type="Proteomes" id="UP000078561">
    <property type="component" value="Unassembled WGS sequence"/>
</dbReference>
<evidence type="ECO:0000256" key="6">
    <source>
        <dbReference type="RuleBase" id="RU361277"/>
    </source>
</evidence>
<dbReference type="Gene3D" id="3.90.180.10">
    <property type="entry name" value="Medium-chain alcohol dehydrogenases, catalytic domain"/>
    <property type="match status" value="1"/>
</dbReference>
<evidence type="ECO:0000313" key="9">
    <source>
        <dbReference type="EMBL" id="SAL97125.1"/>
    </source>
</evidence>
<dbReference type="InterPro" id="IPR013149">
    <property type="entry name" value="ADH-like_C"/>
</dbReference>
<protein>
    <recommendedName>
        <fullName evidence="11">Enoyl reductase (ER) domain-containing protein</fullName>
    </recommendedName>
</protein>
<feature type="domain" description="Alcohol dehydrogenase-like N-terminal" evidence="8">
    <location>
        <begin position="1"/>
        <end position="83"/>
    </location>
</feature>
<dbReference type="Pfam" id="PF00107">
    <property type="entry name" value="ADH_zinc_N"/>
    <property type="match status" value="1"/>
</dbReference>
<dbReference type="PROSITE" id="PS00059">
    <property type="entry name" value="ADH_ZINC"/>
    <property type="match status" value="1"/>
</dbReference>
<gene>
    <name evidence="9" type="primary">ABSGL_02583.1 scaffold 3452</name>
</gene>
<feature type="domain" description="Alcohol dehydrogenase-like C-terminal" evidence="7">
    <location>
        <begin position="121"/>
        <end position="264"/>
    </location>
</feature>
<keyword evidence="5" id="KW-0560">Oxidoreductase</keyword>
<dbReference type="InterPro" id="IPR036291">
    <property type="entry name" value="NAD(P)-bd_dom_sf"/>
</dbReference>
<evidence type="ECO:0000256" key="1">
    <source>
        <dbReference type="ARBA" id="ARBA00001947"/>
    </source>
</evidence>